<evidence type="ECO:0000313" key="1">
    <source>
        <dbReference type="EMBL" id="NNU63252.1"/>
    </source>
</evidence>
<dbReference type="EMBL" id="JABFCY010000022">
    <property type="protein sequence ID" value="NNU63252.1"/>
    <property type="molecule type" value="Genomic_DNA"/>
</dbReference>
<proteinExistence type="predicted"/>
<keyword evidence="2" id="KW-1185">Reference proteome</keyword>
<dbReference type="Proteomes" id="UP000574931">
    <property type="component" value="Unassembled WGS sequence"/>
</dbReference>
<name>A0A849KZW9_9HYPH</name>
<sequence>MTNIAGFALSLVDSSGRTECQPFYHEGRYYSAFVYCFVKGYDEDGRAAIVDKNKLKDSISLVNFATGRPFSESVECSVVDVFEAPDYEYSNKLIVSFKLESKWRTSITVPIGVKVSYIYNRDSILWYGSSGDPLYLKA</sequence>
<reference evidence="1 2" key="1">
    <citation type="submission" date="2020-05" db="EMBL/GenBank/DDBJ databases">
        <title>Draft Genome Sequence of Ochrobactrum soli Isolated from Stable Fly Gut.</title>
        <authorList>
            <person name="Pileggi M.T."/>
            <person name="Vazhakkala L.J."/>
            <person name="Wong C.N."/>
        </authorList>
    </citation>
    <scope>NUCLEOTIDE SEQUENCE [LARGE SCALE GENOMIC DNA]</scope>
    <source>
        <strain evidence="1 2">MTP-C0764</strain>
    </source>
</reference>
<dbReference type="AlphaFoldDB" id="A0A849KZW9"/>
<protein>
    <submittedName>
        <fullName evidence="1">Uncharacterized protein</fullName>
    </submittedName>
</protein>
<dbReference type="RefSeq" id="WP_171319582.1">
    <property type="nucleotide sequence ID" value="NZ_JABFCY010000022.1"/>
</dbReference>
<accession>A0A849KZW9</accession>
<organism evidence="1 2">
    <name type="scientific">Ochrobactrum soli</name>
    <dbReference type="NCBI Taxonomy" id="2448455"/>
    <lineage>
        <taxon>Bacteria</taxon>
        <taxon>Pseudomonadati</taxon>
        <taxon>Pseudomonadota</taxon>
        <taxon>Alphaproteobacteria</taxon>
        <taxon>Hyphomicrobiales</taxon>
        <taxon>Brucellaceae</taxon>
        <taxon>Brucella/Ochrobactrum group</taxon>
        <taxon>Ochrobactrum</taxon>
    </lineage>
</organism>
<gene>
    <name evidence="1" type="ORF">HKX02_23785</name>
</gene>
<comment type="caution">
    <text evidence="1">The sequence shown here is derived from an EMBL/GenBank/DDBJ whole genome shotgun (WGS) entry which is preliminary data.</text>
</comment>
<evidence type="ECO:0000313" key="2">
    <source>
        <dbReference type="Proteomes" id="UP000574931"/>
    </source>
</evidence>